<protein>
    <submittedName>
        <fullName evidence="2">Chemotaxis protein CheR</fullName>
    </submittedName>
</protein>
<dbReference type="RefSeq" id="WP_046310925.1">
    <property type="nucleotide sequence ID" value="NZ_CBCSCY010000002.1"/>
</dbReference>
<dbReference type="AlphaFoldDB" id="A0A0E3UXK9"/>
<dbReference type="Pfam" id="PF01739">
    <property type="entry name" value="CheR"/>
    <property type="match status" value="1"/>
</dbReference>
<dbReference type="Gene3D" id="3.40.50.150">
    <property type="entry name" value="Vaccinia Virus protein VP39"/>
    <property type="match status" value="1"/>
</dbReference>
<dbReference type="PATRIC" id="fig|400092.3.peg.2538"/>
<dbReference type="SUPFAM" id="SSF53335">
    <property type="entry name" value="S-adenosyl-L-methionine-dependent methyltransferases"/>
    <property type="match status" value="1"/>
</dbReference>
<dbReference type="InterPro" id="IPR050903">
    <property type="entry name" value="Bact_Chemotaxis_MeTrfase"/>
</dbReference>
<dbReference type="Proteomes" id="UP000033109">
    <property type="component" value="Chromosome"/>
</dbReference>
<dbReference type="OrthoDB" id="9816309at2"/>
<dbReference type="PROSITE" id="PS50123">
    <property type="entry name" value="CHER"/>
    <property type="match status" value="1"/>
</dbReference>
<evidence type="ECO:0000313" key="2">
    <source>
        <dbReference type="EMBL" id="AKD03666.1"/>
    </source>
</evidence>
<accession>A0A0E3UXK9</accession>
<feature type="domain" description="CheR-type methyltransferase" evidence="1">
    <location>
        <begin position="10"/>
        <end position="276"/>
    </location>
</feature>
<organism evidence="2 3">
    <name type="scientific">Pontibacter korlensis</name>
    <dbReference type="NCBI Taxonomy" id="400092"/>
    <lineage>
        <taxon>Bacteria</taxon>
        <taxon>Pseudomonadati</taxon>
        <taxon>Bacteroidota</taxon>
        <taxon>Cytophagia</taxon>
        <taxon>Cytophagales</taxon>
        <taxon>Hymenobacteraceae</taxon>
        <taxon>Pontibacter</taxon>
    </lineage>
</organism>
<dbReference type="InterPro" id="IPR029063">
    <property type="entry name" value="SAM-dependent_MTases_sf"/>
</dbReference>
<dbReference type="HOGENOM" id="CLU_025854_1_0_10"/>
<sequence>MKLENEAHFEQEVEALIQDIHTQYGYDFGGYARASVYRRIKRFLGQKGLASVEELRGALFANSYFFENFLQEVTVNVTEMFRDPAFFLSLRANVLPILSTYPYIKIWDAGCSTGEELFSLAILLEEEGLLGRTKIYATDINQKVLKQAKEGIFSVSNMASYTAGYYAAGGKREFSGYYRSNYGNVKFDSSLVKNVVFYPHNLATDSSFNEFHLILCRNVLIYFNRELQERVYRLFDESLVSLGYLALGKKETLAMSSISTSYNIVDKSNRIYRKAS</sequence>
<reference evidence="2 3" key="1">
    <citation type="journal article" date="2015" name="Sci. Rep.">
        <title>Unraveling adaptation of Pontibacter korlensis to radiation and infertility in desert through complete genome and comparative transcriptomic analysis.</title>
        <authorList>
            <person name="Dai J."/>
            <person name="Dai W."/>
            <person name="Qiu C."/>
            <person name="Yang Z."/>
            <person name="Zhang Y."/>
            <person name="Zhou M."/>
            <person name="Zhang L."/>
            <person name="Fang C."/>
            <person name="Gao Q."/>
            <person name="Yang Q."/>
            <person name="Li X."/>
            <person name="Wang Z."/>
            <person name="Wang Z."/>
            <person name="Jia Z."/>
            <person name="Chen X."/>
        </authorList>
    </citation>
    <scope>NUCLEOTIDE SEQUENCE [LARGE SCALE GENOMIC DNA]</scope>
    <source>
        <strain evidence="2 3">X14-1T</strain>
    </source>
</reference>
<dbReference type="PANTHER" id="PTHR24422:SF8">
    <property type="entry name" value="CHEMOTAXIS PROTEIN"/>
    <property type="match status" value="1"/>
</dbReference>
<dbReference type="SUPFAM" id="SSF47757">
    <property type="entry name" value="Chemotaxis receptor methyltransferase CheR, N-terminal domain"/>
    <property type="match status" value="1"/>
</dbReference>
<gene>
    <name evidence="2" type="ORF">PKOR_11670</name>
</gene>
<dbReference type="InterPro" id="IPR022642">
    <property type="entry name" value="CheR_C"/>
</dbReference>
<dbReference type="Pfam" id="PF03705">
    <property type="entry name" value="CheR_N"/>
    <property type="match status" value="1"/>
</dbReference>
<name>A0A0E3UXK9_9BACT</name>
<dbReference type="GO" id="GO:0008757">
    <property type="term" value="F:S-adenosylmethionine-dependent methyltransferase activity"/>
    <property type="evidence" value="ECO:0007669"/>
    <property type="project" value="InterPro"/>
</dbReference>
<proteinExistence type="predicted"/>
<dbReference type="STRING" id="400092.PKOR_11670"/>
<dbReference type="SMART" id="SM00138">
    <property type="entry name" value="MeTrc"/>
    <property type="match status" value="1"/>
</dbReference>
<dbReference type="PRINTS" id="PR00996">
    <property type="entry name" value="CHERMTFRASE"/>
</dbReference>
<evidence type="ECO:0000313" key="3">
    <source>
        <dbReference type="Proteomes" id="UP000033109"/>
    </source>
</evidence>
<keyword evidence="3" id="KW-1185">Reference proteome</keyword>
<dbReference type="InterPro" id="IPR022641">
    <property type="entry name" value="CheR_N"/>
</dbReference>
<dbReference type="KEGG" id="pko:PKOR_11670"/>
<dbReference type="EMBL" id="CP009621">
    <property type="protein sequence ID" value="AKD03666.1"/>
    <property type="molecule type" value="Genomic_DNA"/>
</dbReference>
<dbReference type="PANTHER" id="PTHR24422">
    <property type="entry name" value="CHEMOTAXIS PROTEIN METHYLTRANSFERASE"/>
    <property type="match status" value="1"/>
</dbReference>
<dbReference type="InterPro" id="IPR000780">
    <property type="entry name" value="CheR_MeTrfase"/>
</dbReference>
<evidence type="ECO:0000259" key="1">
    <source>
        <dbReference type="PROSITE" id="PS50123"/>
    </source>
</evidence>